<evidence type="ECO:0000256" key="9">
    <source>
        <dbReference type="ARBA" id="ARBA00045518"/>
    </source>
</evidence>
<keyword evidence="13" id="KW-1185">Reference proteome</keyword>
<dbReference type="InterPro" id="IPR002778">
    <property type="entry name" value="Signal_recog_particle_SRP19"/>
</dbReference>
<comment type="subcellular location">
    <subcellularLocation>
        <location evidence="1">Cytoplasm</location>
    </subcellularLocation>
    <subcellularLocation>
        <location evidence="2">Nucleus</location>
        <location evidence="2">Nucleolus</location>
    </subcellularLocation>
</comment>
<dbReference type="GO" id="GO:0005730">
    <property type="term" value="C:nucleolus"/>
    <property type="evidence" value="ECO:0007669"/>
    <property type="project" value="UniProtKB-SubCell"/>
</dbReference>
<dbReference type="SUPFAM" id="SSF69695">
    <property type="entry name" value="SRP19"/>
    <property type="match status" value="1"/>
</dbReference>
<proteinExistence type="inferred from homology"/>
<dbReference type="STRING" id="318479.A0A0N4U5Z8"/>
<evidence type="ECO:0000256" key="2">
    <source>
        <dbReference type="ARBA" id="ARBA00004604"/>
    </source>
</evidence>
<dbReference type="Proteomes" id="UP000274756">
    <property type="component" value="Unassembled WGS sequence"/>
</dbReference>
<dbReference type="PANTHER" id="PTHR17453:SF0">
    <property type="entry name" value="SIGNAL RECOGNITION PARTICLE 19 KDA PROTEIN"/>
    <property type="match status" value="1"/>
</dbReference>
<dbReference type="EMBL" id="UYYG01001156">
    <property type="protein sequence ID" value="VDN56697.1"/>
    <property type="molecule type" value="Genomic_DNA"/>
</dbReference>
<comment type="function">
    <text evidence="9">Component of the signal recognition particle (SRP) complex, a ribonucleoprotein complex that mediates the cotranslational targeting of secretory and membrane proteins to the endoplasmic reticulum (ER). Binds directly to 7SL RNA. Mediates binding of SRP54 to the SRP complex.</text>
</comment>
<evidence type="ECO:0000256" key="1">
    <source>
        <dbReference type="ARBA" id="ARBA00004496"/>
    </source>
</evidence>
<reference evidence="11 13" key="2">
    <citation type="submission" date="2018-11" db="EMBL/GenBank/DDBJ databases">
        <authorList>
            <consortium name="Pathogen Informatics"/>
        </authorList>
    </citation>
    <scope>NUCLEOTIDE SEQUENCE [LARGE SCALE GENOMIC DNA]</scope>
</reference>
<evidence type="ECO:0000256" key="8">
    <source>
        <dbReference type="ARBA" id="ARBA00023274"/>
    </source>
</evidence>
<evidence type="ECO:0000256" key="7">
    <source>
        <dbReference type="ARBA" id="ARBA00023242"/>
    </source>
</evidence>
<gene>
    <name evidence="11" type="ORF">DME_LOCUS6670</name>
</gene>
<keyword evidence="6" id="KW-0733">Signal recognition particle</keyword>
<reference evidence="14" key="1">
    <citation type="submission" date="2017-02" db="UniProtKB">
        <authorList>
            <consortium name="WormBaseParasite"/>
        </authorList>
    </citation>
    <scope>IDENTIFICATION</scope>
</reference>
<dbReference type="GO" id="GO:0006617">
    <property type="term" value="P:SRP-dependent cotranslational protein targeting to membrane, signal sequence recognition"/>
    <property type="evidence" value="ECO:0007669"/>
    <property type="project" value="TreeGrafter"/>
</dbReference>
<evidence type="ECO:0000256" key="3">
    <source>
        <dbReference type="ARBA" id="ARBA00008910"/>
    </source>
</evidence>
<keyword evidence="7" id="KW-0539">Nucleus</keyword>
<accession>A0A0N4U5Z8</accession>
<evidence type="ECO:0000256" key="10">
    <source>
        <dbReference type="SAM" id="MobiDB-lite"/>
    </source>
</evidence>
<dbReference type="Pfam" id="PF01922">
    <property type="entry name" value="SRP19"/>
    <property type="match status" value="1"/>
</dbReference>
<dbReference type="OrthoDB" id="2190947at2759"/>
<evidence type="ECO:0000313" key="13">
    <source>
        <dbReference type="Proteomes" id="UP000274756"/>
    </source>
</evidence>
<keyword evidence="5" id="KW-0694">RNA-binding</keyword>
<comment type="similarity">
    <text evidence="3">Belongs to the SRP19 family.</text>
</comment>
<dbReference type="AlphaFoldDB" id="A0A0N4U5Z8"/>
<keyword evidence="8" id="KW-0687">Ribonucleoprotein</keyword>
<sequence>MSNNFYKSKPASDESKWICLYPLYINSRKTIAQGRRVSKAKAVDSPTSQEIYDILANAGLNVKIEKQKMHPLDPNRDLNSQGRVRVQFRNDDGSLFNEKFPTRLSLMLYVCEFIPKLKSRQAGNAGTAQTLNSASGTQKSNKKKRR</sequence>
<dbReference type="WBParaSite" id="DME_0000231001-mRNA-1">
    <property type="protein sequence ID" value="DME_0000231001-mRNA-1"/>
    <property type="gene ID" value="DME_0000231001"/>
</dbReference>
<dbReference type="GO" id="GO:0008312">
    <property type="term" value="F:7S RNA binding"/>
    <property type="evidence" value="ECO:0007669"/>
    <property type="project" value="InterPro"/>
</dbReference>
<feature type="region of interest" description="Disordered" evidence="10">
    <location>
        <begin position="122"/>
        <end position="146"/>
    </location>
</feature>
<dbReference type="FunFam" id="3.30.56.30:FF:000002">
    <property type="entry name" value="Signal recognition particle 19kDa"/>
    <property type="match status" value="1"/>
</dbReference>
<protein>
    <submittedName>
        <fullName evidence="14">Signal recognition particle 19 kDa protein</fullName>
    </submittedName>
</protein>
<evidence type="ECO:0000256" key="5">
    <source>
        <dbReference type="ARBA" id="ARBA00022884"/>
    </source>
</evidence>
<name>A0A0N4U5Z8_DRAME</name>
<keyword evidence="4" id="KW-0963">Cytoplasm</keyword>
<feature type="compositionally biased region" description="Polar residues" evidence="10">
    <location>
        <begin position="122"/>
        <end position="139"/>
    </location>
</feature>
<dbReference type="PANTHER" id="PTHR17453">
    <property type="entry name" value="SIGNAL RECOGNITION PARTICLE 19 KD PROTEIN"/>
    <property type="match status" value="1"/>
</dbReference>
<dbReference type="Gene3D" id="3.30.56.30">
    <property type="entry name" value="Signal recognition particle, SRP19-like subunit"/>
    <property type="match status" value="1"/>
</dbReference>
<evidence type="ECO:0000313" key="11">
    <source>
        <dbReference type="EMBL" id="VDN56697.1"/>
    </source>
</evidence>
<evidence type="ECO:0000313" key="12">
    <source>
        <dbReference type="Proteomes" id="UP000038040"/>
    </source>
</evidence>
<evidence type="ECO:0000313" key="14">
    <source>
        <dbReference type="WBParaSite" id="DME_0000231001-mRNA-1"/>
    </source>
</evidence>
<evidence type="ECO:0000256" key="6">
    <source>
        <dbReference type="ARBA" id="ARBA00023135"/>
    </source>
</evidence>
<dbReference type="GO" id="GO:0005786">
    <property type="term" value="C:signal recognition particle, endoplasmic reticulum targeting"/>
    <property type="evidence" value="ECO:0007669"/>
    <property type="project" value="UniProtKB-KW"/>
</dbReference>
<evidence type="ECO:0000256" key="4">
    <source>
        <dbReference type="ARBA" id="ARBA00022490"/>
    </source>
</evidence>
<dbReference type="InterPro" id="IPR036521">
    <property type="entry name" value="SRP19-like_sf"/>
</dbReference>
<organism evidence="12 14">
    <name type="scientific">Dracunculus medinensis</name>
    <name type="common">Guinea worm</name>
    <dbReference type="NCBI Taxonomy" id="318479"/>
    <lineage>
        <taxon>Eukaryota</taxon>
        <taxon>Metazoa</taxon>
        <taxon>Ecdysozoa</taxon>
        <taxon>Nematoda</taxon>
        <taxon>Chromadorea</taxon>
        <taxon>Rhabditida</taxon>
        <taxon>Spirurina</taxon>
        <taxon>Dracunculoidea</taxon>
        <taxon>Dracunculidae</taxon>
        <taxon>Dracunculus</taxon>
    </lineage>
</organism>
<dbReference type="Proteomes" id="UP000038040">
    <property type="component" value="Unplaced"/>
</dbReference>